<evidence type="ECO:0000256" key="2">
    <source>
        <dbReference type="ARBA" id="ARBA00023242"/>
    </source>
</evidence>
<dbReference type="AlphaFoldDB" id="A0A6I9SI52"/>
<dbReference type="PANTHER" id="PTHR33172">
    <property type="entry name" value="OS08G0516900 PROTEIN"/>
    <property type="match status" value="1"/>
</dbReference>
<proteinExistence type="predicted"/>
<dbReference type="InterPro" id="IPR051992">
    <property type="entry name" value="OxStress_Response_Reg"/>
</dbReference>
<reference evidence="5" key="2">
    <citation type="submission" date="2025-08" db="UniProtKB">
        <authorList>
            <consortium name="RefSeq"/>
        </authorList>
    </citation>
    <scope>IDENTIFICATION</scope>
</reference>
<sequence>MKISTRTMEKGGIEGGGCLDGTAYVDEICVGDGRFLMRKKVVFKDVEKEEETGLVKNVCFSDESSSIGKNSDVSENSMENSGDGEEVQSSYKGALDAMEALEEVLPIRRGISRFYNGRSKSFTTLSDSSSLSSIKDLAKPEDAYMRRRRNLLACSLNWDKNRSCSPLRSNGGGISKRMTGSPRTTLALAVAMSNSDIDTQGGECNSPGSLWVSSRRRNFPVWRSLSYAHLQPCASVASTCTDSNQSTTETS</sequence>
<dbReference type="KEGG" id="sind:105155228"/>
<gene>
    <name evidence="5" type="primary">LOC105155228</name>
</gene>
<dbReference type="GO" id="GO:0005634">
    <property type="term" value="C:nucleus"/>
    <property type="evidence" value="ECO:0007669"/>
    <property type="project" value="UniProtKB-SubCell"/>
</dbReference>
<dbReference type="RefSeq" id="XP_011069430.1">
    <property type="nucleotide sequence ID" value="XM_011071128.2"/>
</dbReference>
<comment type="subcellular location">
    <subcellularLocation>
        <location evidence="1">Nucleus</location>
    </subcellularLocation>
</comment>
<evidence type="ECO:0000313" key="5">
    <source>
        <dbReference type="RefSeq" id="XP_011069430.1"/>
    </source>
</evidence>
<protein>
    <submittedName>
        <fullName evidence="5">Uncharacterized protein LOC105155228</fullName>
    </submittedName>
</protein>
<dbReference type="FunCoup" id="A0A6I9SI52">
    <property type="interactions" value="50"/>
</dbReference>
<reference evidence="4" key="1">
    <citation type="submission" date="2024-10" db="UniProtKB">
        <authorList>
            <consortium name="RefSeq"/>
        </authorList>
    </citation>
    <scope>NUCLEOTIDE SEQUENCE [LARGE SCALE GENOMIC DNA]</scope>
    <source>
        <strain evidence="4">cv. Zhongzhi No. 13</strain>
    </source>
</reference>
<dbReference type="GO" id="GO:0006950">
    <property type="term" value="P:response to stress"/>
    <property type="evidence" value="ECO:0007669"/>
    <property type="project" value="UniProtKB-ARBA"/>
</dbReference>
<evidence type="ECO:0000313" key="4">
    <source>
        <dbReference type="Proteomes" id="UP000504604"/>
    </source>
</evidence>
<dbReference type="Proteomes" id="UP000504604">
    <property type="component" value="Linkage group LG1"/>
</dbReference>
<evidence type="ECO:0000256" key="1">
    <source>
        <dbReference type="ARBA" id="ARBA00004123"/>
    </source>
</evidence>
<name>A0A6I9SI52_SESIN</name>
<evidence type="ECO:0000256" key="3">
    <source>
        <dbReference type="SAM" id="MobiDB-lite"/>
    </source>
</evidence>
<dbReference type="InParanoid" id="A0A6I9SI52"/>
<dbReference type="GeneID" id="105155228"/>
<keyword evidence="4" id="KW-1185">Reference proteome</keyword>
<feature type="region of interest" description="Disordered" evidence="3">
    <location>
        <begin position="63"/>
        <end position="87"/>
    </location>
</feature>
<feature type="compositionally biased region" description="Polar residues" evidence="3">
    <location>
        <begin position="63"/>
        <end position="80"/>
    </location>
</feature>
<keyword evidence="2" id="KW-0539">Nucleus</keyword>
<accession>A0A6I9SI52</accession>
<organism evidence="4 5">
    <name type="scientific">Sesamum indicum</name>
    <name type="common">Oriental sesame</name>
    <name type="synonym">Sesamum orientale</name>
    <dbReference type="NCBI Taxonomy" id="4182"/>
    <lineage>
        <taxon>Eukaryota</taxon>
        <taxon>Viridiplantae</taxon>
        <taxon>Streptophyta</taxon>
        <taxon>Embryophyta</taxon>
        <taxon>Tracheophyta</taxon>
        <taxon>Spermatophyta</taxon>
        <taxon>Magnoliopsida</taxon>
        <taxon>eudicotyledons</taxon>
        <taxon>Gunneridae</taxon>
        <taxon>Pentapetalae</taxon>
        <taxon>asterids</taxon>
        <taxon>lamiids</taxon>
        <taxon>Lamiales</taxon>
        <taxon>Pedaliaceae</taxon>
        <taxon>Sesamum</taxon>
    </lineage>
</organism>
<dbReference type="OrthoDB" id="691484at2759"/>
<dbReference type="PANTHER" id="PTHR33172:SF37">
    <property type="entry name" value="PROTEIN OXIDATIVE STRESS 3 LIKE 1"/>
    <property type="match status" value="1"/>
</dbReference>